<evidence type="ECO:0000313" key="1">
    <source>
        <dbReference type="EMBL" id="MBB6413762.1"/>
    </source>
</evidence>
<protein>
    <submittedName>
        <fullName evidence="1">Uncharacterized protein</fullName>
    </submittedName>
</protein>
<reference evidence="1 2" key="1">
    <citation type="submission" date="2020-08" db="EMBL/GenBank/DDBJ databases">
        <title>Genomic Encyclopedia of Type Strains, Phase IV (KMG-IV): sequencing the most valuable type-strain genomes for metagenomic binning, comparative biology and taxonomic classification.</title>
        <authorList>
            <person name="Goeker M."/>
        </authorList>
    </citation>
    <scope>NUCLEOTIDE SEQUENCE [LARGE SCALE GENOMIC DNA]</scope>
    <source>
        <strain evidence="1 2">DSM 100039</strain>
    </source>
</reference>
<proteinExistence type="predicted"/>
<dbReference type="EMBL" id="JACHEF010000009">
    <property type="protein sequence ID" value="MBB6413762.1"/>
    <property type="molecule type" value="Genomic_DNA"/>
</dbReference>
<accession>A0A841PUP3</accession>
<sequence length="66" mass="6861">MASSLSLPLAVLRLPASLCEHPRPQTTFATMKNEGQSGLSCAVTAPLGCTGRSYSRKAATTPLSLI</sequence>
<organism evidence="1 2">
    <name type="scientific">Mesorhizobium sangaii</name>
    <dbReference type="NCBI Taxonomy" id="505389"/>
    <lineage>
        <taxon>Bacteria</taxon>
        <taxon>Pseudomonadati</taxon>
        <taxon>Pseudomonadota</taxon>
        <taxon>Alphaproteobacteria</taxon>
        <taxon>Hyphomicrobiales</taxon>
        <taxon>Phyllobacteriaceae</taxon>
        <taxon>Mesorhizobium</taxon>
    </lineage>
</organism>
<dbReference type="Proteomes" id="UP000556329">
    <property type="component" value="Unassembled WGS sequence"/>
</dbReference>
<comment type="caution">
    <text evidence="1">The sequence shown here is derived from an EMBL/GenBank/DDBJ whole genome shotgun (WGS) entry which is preliminary data.</text>
</comment>
<gene>
    <name evidence="1" type="ORF">HNQ71_006471</name>
</gene>
<keyword evidence="2" id="KW-1185">Reference proteome</keyword>
<dbReference type="AlphaFoldDB" id="A0A841PUP3"/>
<name>A0A841PUP3_9HYPH</name>
<evidence type="ECO:0000313" key="2">
    <source>
        <dbReference type="Proteomes" id="UP000556329"/>
    </source>
</evidence>